<keyword evidence="3" id="KW-1185">Reference proteome</keyword>
<sequence length="185" mass="21334">MPIRYSKWMREKEISKQLMFMAWFPDPRTGKGGIRITLMVLSIWCIACTYKCLPYADCSDDVADPKLFIDLLGIFLYTLFGLLLINSIACPHFYSMALCVVNYATIMCLILGTSFLLLESLLSNCFDCSRSVMICLSTMLTVHVYQLFYVISYDDLKKNQVLLNCKIYSDNTQEKTVVFRALIWN</sequence>
<evidence type="ECO:0000256" key="1">
    <source>
        <dbReference type="SAM" id="Phobius"/>
    </source>
</evidence>
<dbReference type="Proteomes" id="UP000887013">
    <property type="component" value="Unassembled WGS sequence"/>
</dbReference>
<keyword evidence="1" id="KW-0472">Membrane</keyword>
<feature type="transmembrane region" description="Helical" evidence="1">
    <location>
        <begin position="130"/>
        <end position="151"/>
    </location>
</feature>
<dbReference type="OrthoDB" id="6414100at2759"/>
<feature type="transmembrane region" description="Helical" evidence="1">
    <location>
        <begin position="68"/>
        <end position="85"/>
    </location>
</feature>
<protein>
    <submittedName>
        <fullName evidence="2">Uncharacterized protein</fullName>
    </submittedName>
</protein>
<dbReference type="AlphaFoldDB" id="A0A8X6TYD9"/>
<accession>A0A8X6TYD9</accession>
<feature type="transmembrane region" description="Helical" evidence="1">
    <location>
        <begin position="97"/>
        <end position="118"/>
    </location>
</feature>
<name>A0A8X6TYD9_NEPPI</name>
<feature type="transmembrane region" description="Helical" evidence="1">
    <location>
        <begin position="36"/>
        <end position="56"/>
    </location>
</feature>
<comment type="caution">
    <text evidence="2">The sequence shown here is derived from an EMBL/GenBank/DDBJ whole genome shotgun (WGS) entry which is preliminary data.</text>
</comment>
<evidence type="ECO:0000313" key="3">
    <source>
        <dbReference type="Proteomes" id="UP000887013"/>
    </source>
</evidence>
<organism evidence="2 3">
    <name type="scientific">Nephila pilipes</name>
    <name type="common">Giant wood spider</name>
    <name type="synonym">Nephila maculata</name>
    <dbReference type="NCBI Taxonomy" id="299642"/>
    <lineage>
        <taxon>Eukaryota</taxon>
        <taxon>Metazoa</taxon>
        <taxon>Ecdysozoa</taxon>
        <taxon>Arthropoda</taxon>
        <taxon>Chelicerata</taxon>
        <taxon>Arachnida</taxon>
        <taxon>Araneae</taxon>
        <taxon>Araneomorphae</taxon>
        <taxon>Entelegynae</taxon>
        <taxon>Araneoidea</taxon>
        <taxon>Nephilidae</taxon>
        <taxon>Nephila</taxon>
    </lineage>
</organism>
<gene>
    <name evidence="2" type="primary">NCL1_55280</name>
    <name evidence="2" type="ORF">NPIL_92441</name>
</gene>
<dbReference type="EMBL" id="BMAW01066861">
    <property type="protein sequence ID" value="GFT56712.1"/>
    <property type="molecule type" value="Genomic_DNA"/>
</dbReference>
<proteinExistence type="predicted"/>
<reference evidence="2" key="1">
    <citation type="submission" date="2020-08" db="EMBL/GenBank/DDBJ databases">
        <title>Multicomponent nature underlies the extraordinary mechanical properties of spider dragline silk.</title>
        <authorList>
            <person name="Kono N."/>
            <person name="Nakamura H."/>
            <person name="Mori M."/>
            <person name="Yoshida Y."/>
            <person name="Ohtoshi R."/>
            <person name="Malay A.D."/>
            <person name="Moran D.A.P."/>
            <person name="Tomita M."/>
            <person name="Numata K."/>
            <person name="Arakawa K."/>
        </authorList>
    </citation>
    <scope>NUCLEOTIDE SEQUENCE</scope>
</reference>
<keyword evidence="1" id="KW-0812">Transmembrane</keyword>
<keyword evidence="1" id="KW-1133">Transmembrane helix</keyword>
<evidence type="ECO:0000313" key="2">
    <source>
        <dbReference type="EMBL" id="GFT56712.1"/>
    </source>
</evidence>